<keyword evidence="4" id="KW-0285">Flavoprotein</keyword>
<accession>A0A1H3MZA8</accession>
<sequence length="416" mass="45133">MDNPAGSGIVKHMTYDSDIAIVGGGLNGPVLALALAARGRRVSIIDAQPETVRANAAFDGRAYALAFASIRLLQRLGLWNKVSEHAQPMNEIKASDGRAGQGPAPFFLHFERGELEEGPMGHMLEDRYLRRALLEAVAAHQGIETIEGKVVSQEVNDSGAWLTLASGDVHSTRLIVGADGRASGTAERARIRRTGWEYGQTALVCAIAHEKPHNGIAHQFFMPEGPLAILPLPGNRSSIVWSERSERANGINDLSDSDYLEVLRPRFGDFLGEIKLDGKRFAYPLKLTIANSFIEQRLALVGDAAHGMHPIAGQGLNAGLRDVAALAHVIEHAEQRGEDFASQLVLERYQSWRRFDTATLAATTDLTNKLFSNDNPILRAGRDLGMGLINAMPGVKRGFMREAAGLNGDLPDLMQL</sequence>
<evidence type="ECO:0000313" key="10">
    <source>
        <dbReference type="Proteomes" id="UP000199026"/>
    </source>
</evidence>
<comment type="pathway">
    <text evidence="2">Cofactor biosynthesis; ubiquinone biosynthesis.</text>
</comment>
<dbReference type="FunFam" id="3.50.50.60:FF:000021">
    <property type="entry name" value="Ubiquinone biosynthesis monooxygenase COQ6"/>
    <property type="match status" value="1"/>
</dbReference>
<evidence type="ECO:0000256" key="1">
    <source>
        <dbReference type="ARBA" id="ARBA00001974"/>
    </source>
</evidence>
<evidence type="ECO:0000313" key="9">
    <source>
        <dbReference type="EMBL" id="SDY82041.1"/>
    </source>
</evidence>
<name>A0A1H3MZA8_9RHOB</name>
<evidence type="ECO:0000256" key="6">
    <source>
        <dbReference type="ARBA" id="ARBA00023002"/>
    </source>
</evidence>
<comment type="cofactor">
    <cofactor evidence="1">
        <name>FAD</name>
        <dbReference type="ChEBI" id="CHEBI:57692"/>
    </cofactor>
</comment>
<dbReference type="GO" id="GO:0071949">
    <property type="term" value="F:FAD binding"/>
    <property type="evidence" value="ECO:0007669"/>
    <property type="project" value="InterPro"/>
</dbReference>
<dbReference type="Proteomes" id="UP000199026">
    <property type="component" value="Unassembled WGS sequence"/>
</dbReference>
<dbReference type="Gene3D" id="3.50.50.60">
    <property type="entry name" value="FAD/NAD(P)-binding domain"/>
    <property type="match status" value="2"/>
</dbReference>
<dbReference type="Pfam" id="PF01494">
    <property type="entry name" value="FAD_binding_3"/>
    <property type="match status" value="1"/>
</dbReference>
<dbReference type="STRING" id="576131.SAMN05444486_10487"/>
<dbReference type="UniPathway" id="UPA00232"/>
<dbReference type="RefSeq" id="WP_089893972.1">
    <property type="nucleotide sequence ID" value="NZ_CALJFH010000028.1"/>
</dbReference>
<keyword evidence="5" id="KW-0274">FAD</keyword>
<keyword evidence="10" id="KW-1185">Reference proteome</keyword>
<organism evidence="9 10">
    <name type="scientific">Lentibacter algarum</name>
    <dbReference type="NCBI Taxonomy" id="576131"/>
    <lineage>
        <taxon>Bacteria</taxon>
        <taxon>Pseudomonadati</taxon>
        <taxon>Pseudomonadota</taxon>
        <taxon>Alphaproteobacteria</taxon>
        <taxon>Rhodobacterales</taxon>
        <taxon>Roseobacteraceae</taxon>
        <taxon>Lentibacter</taxon>
    </lineage>
</organism>
<dbReference type="InterPro" id="IPR018168">
    <property type="entry name" value="Ubi_Hdrlase_CS"/>
</dbReference>
<dbReference type="GeneID" id="78125728"/>
<dbReference type="EMBL" id="FNPR01000004">
    <property type="protein sequence ID" value="SDY82041.1"/>
    <property type="molecule type" value="Genomic_DNA"/>
</dbReference>
<evidence type="ECO:0000256" key="2">
    <source>
        <dbReference type="ARBA" id="ARBA00004749"/>
    </source>
</evidence>
<dbReference type="GO" id="GO:0110142">
    <property type="term" value="C:ubiquinone biosynthesis complex"/>
    <property type="evidence" value="ECO:0007669"/>
    <property type="project" value="UniProtKB-ARBA"/>
</dbReference>
<evidence type="ECO:0000256" key="3">
    <source>
        <dbReference type="ARBA" id="ARBA00005349"/>
    </source>
</evidence>
<dbReference type="InterPro" id="IPR002938">
    <property type="entry name" value="FAD-bd"/>
</dbReference>
<dbReference type="SUPFAM" id="SSF51905">
    <property type="entry name" value="FAD/NAD(P)-binding domain"/>
    <property type="match status" value="1"/>
</dbReference>
<dbReference type="InterPro" id="IPR010971">
    <property type="entry name" value="UbiH/COQ6"/>
</dbReference>
<reference evidence="9 10" key="1">
    <citation type="submission" date="2016-10" db="EMBL/GenBank/DDBJ databases">
        <authorList>
            <person name="de Groot N.N."/>
        </authorList>
    </citation>
    <scope>NUCLEOTIDE SEQUENCE [LARGE SCALE GENOMIC DNA]</scope>
    <source>
        <strain evidence="9 10">DSM 24677</strain>
    </source>
</reference>
<evidence type="ECO:0000259" key="8">
    <source>
        <dbReference type="Pfam" id="PF01494"/>
    </source>
</evidence>
<dbReference type="PANTHER" id="PTHR43876">
    <property type="entry name" value="UBIQUINONE BIOSYNTHESIS MONOOXYGENASE COQ6, MITOCHONDRIAL"/>
    <property type="match status" value="1"/>
</dbReference>
<dbReference type="InterPro" id="IPR036188">
    <property type="entry name" value="FAD/NAD-bd_sf"/>
</dbReference>
<dbReference type="GO" id="GO:0016705">
    <property type="term" value="F:oxidoreductase activity, acting on paired donors, with incorporation or reduction of molecular oxygen"/>
    <property type="evidence" value="ECO:0007669"/>
    <property type="project" value="InterPro"/>
</dbReference>
<dbReference type="OrthoDB" id="9796623at2"/>
<evidence type="ECO:0000256" key="5">
    <source>
        <dbReference type="ARBA" id="ARBA00022827"/>
    </source>
</evidence>
<protein>
    <submittedName>
        <fullName evidence="9">2-octaprenyl-6-methoxyphenol hydroxylase</fullName>
    </submittedName>
</protein>
<gene>
    <name evidence="9" type="ORF">SAMN05444486_10487</name>
</gene>
<dbReference type="PROSITE" id="PS01304">
    <property type="entry name" value="UBIH"/>
    <property type="match status" value="1"/>
</dbReference>
<evidence type="ECO:0000256" key="4">
    <source>
        <dbReference type="ARBA" id="ARBA00022630"/>
    </source>
</evidence>
<comment type="similarity">
    <text evidence="3">Belongs to the UbiH/COQ6 family.</text>
</comment>
<dbReference type="AlphaFoldDB" id="A0A1H3MZA8"/>
<dbReference type="GO" id="GO:0006744">
    <property type="term" value="P:ubiquinone biosynthetic process"/>
    <property type="evidence" value="ECO:0007669"/>
    <property type="project" value="UniProtKB-UniPathway"/>
</dbReference>
<dbReference type="GO" id="GO:0004497">
    <property type="term" value="F:monooxygenase activity"/>
    <property type="evidence" value="ECO:0007669"/>
    <property type="project" value="UniProtKB-KW"/>
</dbReference>
<dbReference type="NCBIfam" id="TIGR01988">
    <property type="entry name" value="Ubi-OHases"/>
    <property type="match status" value="1"/>
</dbReference>
<evidence type="ECO:0000256" key="7">
    <source>
        <dbReference type="ARBA" id="ARBA00023033"/>
    </source>
</evidence>
<keyword evidence="6" id="KW-0560">Oxidoreductase</keyword>
<dbReference type="InterPro" id="IPR051205">
    <property type="entry name" value="UbiH/COQ6_monooxygenase"/>
</dbReference>
<feature type="domain" description="FAD-binding" evidence="8">
    <location>
        <begin position="17"/>
        <end position="354"/>
    </location>
</feature>
<dbReference type="PANTHER" id="PTHR43876:SF7">
    <property type="entry name" value="UBIQUINONE BIOSYNTHESIS MONOOXYGENASE COQ6, MITOCHONDRIAL"/>
    <property type="match status" value="1"/>
</dbReference>
<keyword evidence="7" id="KW-0503">Monooxygenase</keyword>
<dbReference type="PRINTS" id="PR00420">
    <property type="entry name" value="RNGMNOXGNASE"/>
</dbReference>
<proteinExistence type="inferred from homology"/>